<dbReference type="SMART" id="SM01043">
    <property type="entry name" value="BTAD"/>
    <property type="match status" value="1"/>
</dbReference>
<dbReference type="RefSeq" id="WP_344614605.1">
    <property type="nucleotide sequence ID" value="NZ_BAAARV010000033.1"/>
</dbReference>
<dbReference type="SUPFAM" id="SSF46894">
    <property type="entry name" value="C-terminal effector domain of the bipartite response regulators"/>
    <property type="match status" value="1"/>
</dbReference>
<dbReference type="InterPro" id="IPR001867">
    <property type="entry name" value="OmpR/PhoB-type_DNA-bd"/>
</dbReference>
<name>A0ABN3GJJ0_9ACTN</name>
<dbReference type="Pfam" id="PF00486">
    <property type="entry name" value="Trans_reg_C"/>
    <property type="match status" value="1"/>
</dbReference>
<evidence type="ECO:0000256" key="2">
    <source>
        <dbReference type="ARBA" id="ARBA00023015"/>
    </source>
</evidence>
<evidence type="ECO:0000256" key="3">
    <source>
        <dbReference type="ARBA" id="ARBA00023125"/>
    </source>
</evidence>
<protein>
    <submittedName>
        <fullName evidence="8">BTAD domain-containing putative transcriptional regulator</fullName>
    </submittedName>
</protein>
<sequence length="927" mass="100113">MEFRLLGPVEAWSSTGRLDVGAPRQRTVLAALAVDAGRLVPMETLVDRVWADEPPDRVKHALYVYVARLRAVLRDGEEASPLVRRSGGYVLDVDPRTVDLHRFRDLVERSRDPHIDDGQRVAALREALDLWQGVPLADISGRWAEHQRDGWRQQRLDAAVAWAQAALRLGPAEPLIGPLSELAAEHPFAEPLATVLIRALHEAGHPAEALDRYARIRRRLLDELGTEPGAELRDLHMRLLQQQSPPPVPVEPPGRPAAAQLPLDLNSFAGRTGELDRLDALLGPAGGQPRAVVIAAIVGTAGVGKTSLAVHWAHRVADRFPDGQLYTDLHGFDGADAVITPAQAVRGFLDALDVPPRRVPADLAAQTALFRSLMSGRRMLIVLDNARDADHVRPLLPGGAGCLVLVTSRTHLAGLVAVEGAHPVPLDLLHREEATQLLARRLGRPRLDAEPTAVDEIVTACAGLPLALAIVAARAALRPHQPLAELAAELREGLDLFDVGDTRGDVRAVFSSSYRILSPAAARLFRLIGLHPGPDFGVAAVASLLGEAPRQARALLVELVRAHLLTEPALDRFAGHDLLRRYAAELAAEQDPAAERAAALRRLLEYYLHTADAATTLLHPYQVRMPDPAPPSPGVAPTALADQAAAGAWMAAEYPVLIAAVHAAAANGFETIAWQLAWTLTNFFNRQGRNHDWVTTQRVALAAAHRVGDRAGEAHLHRTLGRAHVMLRHHDDAHAAFTAALEIFEAIGDRNGQAATHLNLAETHEGQGHNEAALRHTEQALELNHALGREPGVAYALNAAAWYTVELGRPAEAVEYCRQALALQQKLDDRHGQAATLDTLGYAQHRMGDFGEAVASYRRSVALTRDLGDPPNEAAIGERLGDVLADAGDGPAAHAAWRAALRIFEDLASPAAGQLRAKIDRHLVGKH</sequence>
<dbReference type="SMART" id="SM00028">
    <property type="entry name" value="TPR"/>
    <property type="match status" value="4"/>
</dbReference>
<dbReference type="Gene3D" id="3.40.50.300">
    <property type="entry name" value="P-loop containing nucleotide triphosphate hydrolases"/>
    <property type="match status" value="1"/>
</dbReference>
<proteinExistence type="inferred from homology"/>
<dbReference type="CDD" id="cd15831">
    <property type="entry name" value="BTAD"/>
    <property type="match status" value="1"/>
</dbReference>
<dbReference type="SUPFAM" id="SSF48452">
    <property type="entry name" value="TPR-like"/>
    <property type="match status" value="2"/>
</dbReference>
<comment type="similarity">
    <text evidence="1">Belongs to the AfsR/DnrI/RedD regulatory family.</text>
</comment>
<keyword evidence="9" id="KW-1185">Reference proteome</keyword>
<dbReference type="Gene3D" id="1.10.10.10">
    <property type="entry name" value="Winged helix-like DNA-binding domain superfamily/Winged helix DNA-binding domain"/>
    <property type="match status" value="1"/>
</dbReference>
<keyword evidence="5" id="KW-0802">TPR repeat</keyword>
<reference evidence="8 9" key="1">
    <citation type="journal article" date="2019" name="Int. J. Syst. Evol. Microbiol.">
        <title>The Global Catalogue of Microorganisms (GCM) 10K type strain sequencing project: providing services to taxonomists for standard genome sequencing and annotation.</title>
        <authorList>
            <consortium name="The Broad Institute Genomics Platform"/>
            <consortium name="The Broad Institute Genome Sequencing Center for Infectious Disease"/>
            <person name="Wu L."/>
            <person name="Ma J."/>
        </authorList>
    </citation>
    <scope>NUCLEOTIDE SEQUENCE [LARGE SCALE GENOMIC DNA]</scope>
    <source>
        <strain evidence="8 9">JCM 3272</strain>
    </source>
</reference>
<evidence type="ECO:0000313" key="8">
    <source>
        <dbReference type="EMBL" id="GAA2353365.1"/>
    </source>
</evidence>
<keyword evidence="4" id="KW-0804">Transcription</keyword>
<evidence type="ECO:0000256" key="6">
    <source>
        <dbReference type="PROSITE-ProRule" id="PRU01091"/>
    </source>
</evidence>
<dbReference type="Pfam" id="PF03704">
    <property type="entry name" value="BTAD"/>
    <property type="match status" value="1"/>
</dbReference>
<dbReference type="InterPro" id="IPR051677">
    <property type="entry name" value="AfsR-DnrI-RedD_regulator"/>
</dbReference>
<feature type="DNA-binding region" description="OmpR/PhoB-type" evidence="6">
    <location>
        <begin position="1"/>
        <end position="93"/>
    </location>
</feature>
<dbReference type="PANTHER" id="PTHR35807">
    <property type="entry name" value="TRANSCRIPTIONAL REGULATOR REDD-RELATED"/>
    <property type="match status" value="1"/>
</dbReference>
<dbReference type="InterPro" id="IPR002182">
    <property type="entry name" value="NB-ARC"/>
</dbReference>
<evidence type="ECO:0000256" key="4">
    <source>
        <dbReference type="ARBA" id="ARBA00023163"/>
    </source>
</evidence>
<keyword evidence="3 6" id="KW-0238">DNA-binding</keyword>
<dbReference type="InterPro" id="IPR005158">
    <property type="entry name" value="BTAD"/>
</dbReference>
<feature type="repeat" description="TPR" evidence="5">
    <location>
        <begin position="834"/>
        <end position="867"/>
    </location>
</feature>
<dbReference type="InterPro" id="IPR027417">
    <property type="entry name" value="P-loop_NTPase"/>
</dbReference>
<evidence type="ECO:0000313" key="9">
    <source>
        <dbReference type="Proteomes" id="UP001501444"/>
    </source>
</evidence>
<dbReference type="Proteomes" id="UP001501444">
    <property type="component" value="Unassembled WGS sequence"/>
</dbReference>
<dbReference type="InterPro" id="IPR019734">
    <property type="entry name" value="TPR_rpt"/>
</dbReference>
<dbReference type="SUPFAM" id="SSF52540">
    <property type="entry name" value="P-loop containing nucleoside triphosphate hydrolases"/>
    <property type="match status" value="1"/>
</dbReference>
<evidence type="ECO:0000256" key="1">
    <source>
        <dbReference type="ARBA" id="ARBA00005820"/>
    </source>
</evidence>
<dbReference type="Gene3D" id="1.25.40.10">
    <property type="entry name" value="Tetratricopeptide repeat domain"/>
    <property type="match status" value="2"/>
</dbReference>
<dbReference type="Pfam" id="PF13424">
    <property type="entry name" value="TPR_12"/>
    <property type="match status" value="1"/>
</dbReference>
<gene>
    <name evidence="8" type="ORF">GCM10010170_044650</name>
</gene>
<dbReference type="PANTHER" id="PTHR35807:SF1">
    <property type="entry name" value="TRANSCRIPTIONAL REGULATOR REDD"/>
    <property type="match status" value="1"/>
</dbReference>
<dbReference type="PROSITE" id="PS51755">
    <property type="entry name" value="OMPR_PHOB"/>
    <property type="match status" value="1"/>
</dbReference>
<dbReference type="Pfam" id="PF00931">
    <property type="entry name" value="NB-ARC"/>
    <property type="match status" value="1"/>
</dbReference>
<evidence type="ECO:0000256" key="5">
    <source>
        <dbReference type="PROSITE-ProRule" id="PRU00339"/>
    </source>
</evidence>
<dbReference type="SMART" id="SM00862">
    <property type="entry name" value="Trans_reg_C"/>
    <property type="match status" value="1"/>
</dbReference>
<dbReference type="PROSITE" id="PS50005">
    <property type="entry name" value="TPR"/>
    <property type="match status" value="1"/>
</dbReference>
<dbReference type="InterPro" id="IPR016032">
    <property type="entry name" value="Sig_transdc_resp-reg_C-effctor"/>
</dbReference>
<dbReference type="EMBL" id="BAAARV010000033">
    <property type="protein sequence ID" value="GAA2353365.1"/>
    <property type="molecule type" value="Genomic_DNA"/>
</dbReference>
<evidence type="ECO:0000259" key="7">
    <source>
        <dbReference type="PROSITE" id="PS51755"/>
    </source>
</evidence>
<dbReference type="PRINTS" id="PR00364">
    <property type="entry name" value="DISEASERSIST"/>
</dbReference>
<dbReference type="InterPro" id="IPR011990">
    <property type="entry name" value="TPR-like_helical_dom_sf"/>
</dbReference>
<comment type="caution">
    <text evidence="8">The sequence shown here is derived from an EMBL/GenBank/DDBJ whole genome shotgun (WGS) entry which is preliminary data.</text>
</comment>
<organism evidence="8 9">
    <name type="scientific">Dactylosporangium salmoneum</name>
    <dbReference type="NCBI Taxonomy" id="53361"/>
    <lineage>
        <taxon>Bacteria</taxon>
        <taxon>Bacillati</taxon>
        <taxon>Actinomycetota</taxon>
        <taxon>Actinomycetes</taxon>
        <taxon>Micromonosporales</taxon>
        <taxon>Micromonosporaceae</taxon>
        <taxon>Dactylosporangium</taxon>
    </lineage>
</organism>
<dbReference type="InterPro" id="IPR036388">
    <property type="entry name" value="WH-like_DNA-bd_sf"/>
</dbReference>
<feature type="domain" description="OmpR/PhoB-type" evidence="7">
    <location>
        <begin position="1"/>
        <end position="93"/>
    </location>
</feature>
<keyword evidence="2" id="KW-0805">Transcription regulation</keyword>
<accession>A0ABN3GJJ0</accession>